<evidence type="ECO:0000313" key="10">
    <source>
        <dbReference type="EMBL" id="WMX48574.1"/>
    </source>
</evidence>
<sequence>MSAEAAVGTQAENGPPADRARSWTLALASVAMFMLMLDVTVVNVALQDLRTSLGADFSDLQWVIDSYTLTLAAFLLTGGSLADRLGRKRVFNAGLVLFTLSSLAAGLAQSVLALNVARGVQGVGAAVLFSVGPALIGNEYRGADRGKAFGLFGGIAGLALAFGPLVGGFLTDAFTWRWIFLINVPIGAVALVVGALRLRESREPAAHGVDWLGMLSFGIGLTLLVLGFLRGESSGWTSAPILGAFAGGVVLLVLFVVIEKARGERAMFDLSLMRTPTFTGVCLATLLSNATSLAAVFLQISYVQNVLGYSPWETGLRFMPMMLTLFVVAGVTGGLLAKVAPGLLIGLSIGFIAAGMGLMVLVGPGDSWTAMLPSMIVTGIGMGLFNPPRAAVTIGVVRPEKAGMASGMGETFQQVGVAVGVAAFGALFHHKVVDDFTTSAAGTALGGQAEAVGQQVATGGTSGLADTVSASVLDQVTAAARSVFVGSLADVMIVCAVVAAVGAAIAFLTIRSRDLHESARGDAAAPTPAKATA</sequence>
<feature type="transmembrane region" description="Helical" evidence="8">
    <location>
        <begin position="25"/>
        <end position="46"/>
    </location>
</feature>
<reference evidence="10 11" key="1">
    <citation type="submission" date="2023-09" db="EMBL/GenBank/DDBJ databases">
        <title>Complete genome of Streptomyces roseicoloratus T14.</title>
        <authorList>
            <person name="Bashizi T."/>
            <person name="Kim M.-J."/>
            <person name="Lee G."/>
            <person name="Tagele S.B."/>
            <person name="Shin J.-H."/>
        </authorList>
    </citation>
    <scope>NUCLEOTIDE SEQUENCE [LARGE SCALE GENOMIC DNA]</scope>
    <source>
        <strain evidence="10 11">T14</strain>
    </source>
</reference>
<dbReference type="RefSeq" id="WP_128984851.1">
    <property type="nucleotide sequence ID" value="NZ_CP133762.1"/>
</dbReference>
<proteinExistence type="predicted"/>
<comment type="subcellular location">
    <subcellularLocation>
        <location evidence="1">Cell membrane</location>
        <topology evidence="1">Multi-pass membrane protein</topology>
    </subcellularLocation>
</comment>
<dbReference type="InterPro" id="IPR004638">
    <property type="entry name" value="EmrB-like"/>
</dbReference>
<feature type="transmembrane region" description="Helical" evidence="8">
    <location>
        <begin position="368"/>
        <end position="386"/>
    </location>
</feature>
<keyword evidence="2" id="KW-0813">Transport</keyword>
<dbReference type="Gene3D" id="1.20.1720.10">
    <property type="entry name" value="Multidrug resistance protein D"/>
    <property type="match status" value="1"/>
</dbReference>
<keyword evidence="5 8" id="KW-1133">Transmembrane helix</keyword>
<dbReference type="Pfam" id="PF07690">
    <property type="entry name" value="MFS_1"/>
    <property type="match status" value="2"/>
</dbReference>
<accession>A0ABY9S3H7</accession>
<protein>
    <submittedName>
        <fullName evidence="10">MFS transporter</fullName>
    </submittedName>
</protein>
<feature type="transmembrane region" description="Helical" evidence="8">
    <location>
        <begin position="176"/>
        <end position="196"/>
    </location>
</feature>
<dbReference type="NCBIfam" id="TIGR00711">
    <property type="entry name" value="efflux_EmrB"/>
    <property type="match status" value="1"/>
</dbReference>
<keyword evidence="4 8" id="KW-0812">Transmembrane</keyword>
<keyword evidence="3" id="KW-1003">Cell membrane</keyword>
<dbReference type="EMBL" id="CP133762">
    <property type="protein sequence ID" value="WMX48574.1"/>
    <property type="molecule type" value="Genomic_DNA"/>
</dbReference>
<dbReference type="Gene3D" id="1.20.1250.20">
    <property type="entry name" value="MFS general substrate transporter like domains"/>
    <property type="match status" value="1"/>
</dbReference>
<evidence type="ECO:0000256" key="1">
    <source>
        <dbReference type="ARBA" id="ARBA00004651"/>
    </source>
</evidence>
<dbReference type="InterPro" id="IPR020846">
    <property type="entry name" value="MFS_dom"/>
</dbReference>
<feature type="transmembrane region" description="Helical" evidence="8">
    <location>
        <begin position="90"/>
        <end position="113"/>
    </location>
</feature>
<dbReference type="SUPFAM" id="SSF103473">
    <property type="entry name" value="MFS general substrate transporter"/>
    <property type="match status" value="2"/>
</dbReference>
<feature type="transmembrane region" description="Helical" evidence="8">
    <location>
        <begin position="208"/>
        <end position="229"/>
    </location>
</feature>
<feature type="transmembrane region" description="Helical" evidence="8">
    <location>
        <begin position="148"/>
        <end position="170"/>
    </location>
</feature>
<evidence type="ECO:0000256" key="7">
    <source>
        <dbReference type="ARBA" id="ARBA00023251"/>
    </source>
</evidence>
<gene>
    <name evidence="10" type="ORF">RGF97_32475</name>
</gene>
<dbReference type="CDD" id="cd17321">
    <property type="entry name" value="MFS_MMR_MDR_like"/>
    <property type="match status" value="1"/>
</dbReference>
<feature type="transmembrane region" description="Helical" evidence="8">
    <location>
        <begin position="491"/>
        <end position="510"/>
    </location>
</feature>
<feature type="transmembrane region" description="Helical" evidence="8">
    <location>
        <begin position="241"/>
        <end position="258"/>
    </location>
</feature>
<feature type="domain" description="Major facilitator superfamily (MFS) profile" evidence="9">
    <location>
        <begin position="24"/>
        <end position="514"/>
    </location>
</feature>
<dbReference type="InterPro" id="IPR036259">
    <property type="entry name" value="MFS_trans_sf"/>
</dbReference>
<name>A0ABY9S3H7_9ACTN</name>
<evidence type="ECO:0000256" key="4">
    <source>
        <dbReference type="ARBA" id="ARBA00022692"/>
    </source>
</evidence>
<evidence type="ECO:0000256" key="8">
    <source>
        <dbReference type="SAM" id="Phobius"/>
    </source>
</evidence>
<dbReference type="PRINTS" id="PR01036">
    <property type="entry name" value="TCRTETB"/>
</dbReference>
<keyword evidence="7" id="KW-0046">Antibiotic resistance</keyword>
<dbReference type="PROSITE" id="PS50850">
    <property type="entry name" value="MFS"/>
    <property type="match status" value="1"/>
</dbReference>
<feature type="transmembrane region" description="Helical" evidence="8">
    <location>
        <begin position="119"/>
        <end position="136"/>
    </location>
</feature>
<keyword evidence="11" id="KW-1185">Reference proteome</keyword>
<feature type="transmembrane region" description="Helical" evidence="8">
    <location>
        <begin position="66"/>
        <end position="83"/>
    </location>
</feature>
<feature type="transmembrane region" description="Helical" evidence="8">
    <location>
        <begin position="343"/>
        <end position="362"/>
    </location>
</feature>
<organism evidence="10 11">
    <name type="scientific">Streptomyces roseicoloratus</name>
    <dbReference type="NCBI Taxonomy" id="2508722"/>
    <lineage>
        <taxon>Bacteria</taxon>
        <taxon>Bacillati</taxon>
        <taxon>Actinomycetota</taxon>
        <taxon>Actinomycetes</taxon>
        <taxon>Kitasatosporales</taxon>
        <taxon>Streptomycetaceae</taxon>
        <taxon>Streptomyces</taxon>
    </lineage>
</organism>
<evidence type="ECO:0000313" key="11">
    <source>
        <dbReference type="Proteomes" id="UP001250858"/>
    </source>
</evidence>
<dbReference type="PANTHER" id="PTHR42718:SF49">
    <property type="entry name" value="EXPORT PROTEIN"/>
    <property type="match status" value="1"/>
</dbReference>
<dbReference type="PANTHER" id="PTHR42718">
    <property type="entry name" value="MAJOR FACILITATOR SUPERFAMILY MULTIDRUG TRANSPORTER MFSC"/>
    <property type="match status" value="1"/>
</dbReference>
<dbReference type="InterPro" id="IPR011701">
    <property type="entry name" value="MFS"/>
</dbReference>
<evidence type="ECO:0000256" key="5">
    <source>
        <dbReference type="ARBA" id="ARBA00022989"/>
    </source>
</evidence>
<evidence type="ECO:0000256" key="2">
    <source>
        <dbReference type="ARBA" id="ARBA00022448"/>
    </source>
</evidence>
<evidence type="ECO:0000256" key="3">
    <source>
        <dbReference type="ARBA" id="ARBA00022475"/>
    </source>
</evidence>
<evidence type="ECO:0000259" key="9">
    <source>
        <dbReference type="PROSITE" id="PS50850"/>
    </source>
</evidence>
<dbReference type="Proteomes" id="UP001250858">
    <property type="component" value="Chromosome"/>
</dbReference>
<keyword evidence="6 8" id="KW-0472">Membrane</keyword>
<evidence type="ECO:0000256" key="6">
    <source>
        <dbReference type="ARBA" id="ARBA00023136"/>
    </source>
</evidence>
<feature type="transmembrane region" description="Helical" evidence="8">
    <location>
        <begin position="407"/>
        <end position="428"/>
    </location>
</feature>
<feature type="transmembrane region" description="Helical" evidence="8">
    <location>
        <begin position="318"/>
        <end position="336"/>
    </location>
</feature>
<feature type="transmembrane region" description="Helical" evidence="8">
    <location>
        <begin position="278"/>
        <end position="298"/>
    </location>
</feature>